<organism evidence="1 2">
    <name type="scientific">Cryptococcus floricola</name>
    <dbReference type="NCBI Taxonomy" id="2591691"/>
    <lineage>
        <taxon>Eukaryota</taxon>
        <taxon>Fungi</taxon>
        <taxon>Dikarya</taxon>
        <taxon>Basidiomycota</taxon>
        <taxon>Agaricomycotina</taxon>
        <taxon>Tremellomycetes</taxon>
        <taxon>Tremellales</taxon>
        <taxon>Cryptococcaceae</taxon>
        <taxon>Cryptococcus</taxon>
    </lineage>
</organism>
<dbReference type="InterPro" id="IPR036291">
    <property type="entry name" value="NAD(P)-bd_dom_sf"/>
</dbReference>
<sequence length="122" mass="13433">MVVNALVQLRPGYPNGQLGHYIHLSTITGDISILHVKQTSDACRSSDYGITGFLAAHIALSFLKHGWTVHGTLRSYAKRSAVVEAIPRIRPPTSLRFRPAQTFRKSVPSNLPTIERLSKASI</sequence>
<dbReference type="EMBL" id="NIDF01000034">
    <property type="protein sequence ID" value="TYJ55786.1"/>
    <property type="molecule type" value="Genomic_DNA"/>
</dbReference>
<name>A0A5D3B0V7_9TREE</name>
<dbReference type="AlphaFoldDB" id="A0A5D3B0V7"/>
<evidence type="ECO:0000313" key="2">
    <source>
        <dbReference type="Proteomes" id="UP000322245"/>
    </source>
</evidence>
<dbReference type="Gene3D" id="3.40.50.720">
    <property type="entry name" value="NAD(P)-binding Rossmann-like Domain"/>
    <property type="match status" value="1"/>
</dbReference>
<dbReference type="SUPFAM" id="SSF51735">
    <property type="entry name" value="NAD(P)-binding Rossmann-fold domains"/>
    <property type="match status" value="1"/>
</dbReference>
<accession>A0A5D3B0V7</accession>
<reference evidence="1 2" key="1">
    <citation type="submission" date="2017-05" db="EMBL/GenBank/DDBJ databases">
        <title>The Genome Sequence of Tsuchiyaea wingfieldii DSM 27421.</title>
        <authorList>
            <person name="Cuomo C."/>
            <person name="Passer A."/>
            <person name="Billmyre B."/>
            <person name="Heitman J."/>
        </authorList>
    </citation>
    <scope>NUCLEOTIDE SEQUENCE [LARGE SCALE GENOMIC DNA]</scope>
    <source>
        <strain evidence="1 2">DSM 27421</strain>
    </source>
</reference>
<comment type="caution">
    <text evidence="1">The sequence shown here is derived from an EMBL/GenBank/DDBJ whole genome shotgun (WGS) entry which is preliminary data.</text>
</comment>
<gene>
    <name evidence="1" type="ORF">B9479_003564</name>
</gene>
<proteinExistence type="predicted"/>
<keyword evidence="2" id="KW-1185">Reference proteome</keyword>
<dbReference type="Proteomes" id="UP000322245">
    <property type="component" value="Unassembled WGS sequence"/>
</dbReference>
<evidence type="ECO:0000313" key="1">
    <source>
        <dbReference type="EMBL" id="TYJ55786.1"/>
    </source>
</evidence>
<protein>
    <submittedName>
        <fullName evidence="1">Uncharacterized protein</fullName>
    </submittedName>
</protein>